<evidence type="ECO:0000313" key="8">
    <source>
        <dbReference type="EMBL" id="MEY6431123.1"/>
    </source>
</evidence>
<keyword evidence="2" id="KW-0813">Transport</keyword>
<dbReference type="PRINTS" id="PR00421">
    <property type="entry name" value="THIOREDOXIN"/>
</dbReference>
<keyword evidence="5" id="KW-0676">Redox-active center</keyword>
<evidence type="ECO:0000256" key="2">
    <source>
        <dbReference type="ARBA" id="ARBA00022448"/>
    </source>
</evidence>
<dbReference type="InterPro" id="IPR017937">
    <property type="entry name" value="Thioredoxin_CS"/>
</dbReference>
<comment type="caution">
    <text evidence="8">The sequence shown here is derived from an EMBL/GenBank/DDBJ whole genome shotgun (WGS) entry which is preliminary data.</text>
</comment>
<evidence type="ECO:0000256" key="1">
    <source>
        <dbReference type="ARBA" id="ARBA00008987"/>
    </source>
</evidence>
<dbReference type="InterPro" id="IPR036249">
    <property type="entry name" value="Thioredoxin-like_sf"/>
</dbReference>
<evidence type="ECO:0000256" key="6">
    <source>
        <dbReference type="NCBIfam" id="TIGR01068"/>
    </source>
</evidence>
<dbReference type="InterPro" id="IPR011990">
    <property type="entry name" value="TPR-like_helical_dom_sf"/>
</dbReference>
<dbReference type="Gene3D" id="3.40.30.10">
    <property type="entry name" value="Glutaredoxin"/>
    <property type="match status" value="1"/>
</dbReference>
<dbReference type="Pfam" id="PF00085">
    <property type="entry name" value="Thioredoxin"/>
    <property type="match status" value="1"/>
</dbReference>
<dbReference type="PANTHER" id="PTHR45663">
    <property type="entry name" value="GEO12009P1"/>
    <property type="match status" value="1"/>
</dbReference>
<dbReference type="SUPFAM" id="SSF52833">
    <property type="entry name" value="Thioredoxin-like"/>
    <property type="match status" value="1"/>
</dbReference>
<evidence type="ECO:0000259" key="7">
    <source>
        <dbReference type="PROSITE" id="PS51352"/>
    </source>
</evidence>
<dbReference type="InterPro" id="IPR013766">
    <property type="entry name" value="Thioredoxin_domain"/>
</dbReference>
<name>A0ABV4BCB6_9GAMM</name>
<dbReference type="PROSITE" id="PS51352">
    <property type="entry name" value="THIOREDOXIN_2"/>
    <property type="match status" value="1"/>
</dbReference>
<dbReference type="SUPFAM" id="SSF48452">
    <property type="entry name" value="TPR-like"/>
    <property type="match status" value="1"/>
</dbReference>
<keyword evidence="3" id="KW-0249">Electron transport</keyword>
<dbReference type="NCBIfam" id="TIGR01068">
    <property type="entry name" value="thioredoxin"/>
    <property type="match status" value="1"/>
</dbReference>
<evidence type="ECO:0000256" key="3">
    <source>
        <dbReference type="ARBA" id="ARBA00022982"/>
    </source>
</evidence>
<evidence type="ECO:0000256" key="5">
    <source>
        <dbReference type="ARBA" id="ARBA00023284"/>
    </source>
</evidence>
<feature type="domain" description="Thioredoxin" evidence="7">
    <location>
        <begin position="1"/>
        <end position="113"/>
    </location>
</feature>
<dbReference type="CDD" id="cd02956">
    <property type="entry name" value="ybbN"/>
    <property type="match status" value="1"/>
</dbReference>
<evidence type="ECO:0000313" key="9">
    <source>
        <dbReference type="Proteomes" id="UP001564408"/>
    </source>
</evidence>
<dbReference type="Proteomes" id="UP001564408">
    <property type="component" value="Unassembled WGS sequence"/>
</dbReference>
<dbReference type="PROSITE" id="PS00194">
    <property type="entry name" value="THIOREDOXIN_1"/>
    <property type="match status" value="1"/>
</dbReference>
<dbReference type="PANTHER" id="PTHR45663:SF11">
    <property type="entry name" value="GEO12009P1"/>
    <property type="match status" value="1"/>
</dbReference>
<accession>A0ABV4BCB6</accession>
<proteinExistence type="inferred from homology"/>
<comment type="similarity">
    <text evidence="1">Belongs to the thioredoxin family.</text>
</comment>
<dbReference type="Gene3D" id="1.25.40.10">
    <property type="entry name" value="Tetratricopeptide repeat domain"/>
    <property type="match status" value="2"/>
</dbReference>
<dbReference type="Pfam" id="PF14561">
    <property type="entry name" value="TPR_20"/>
    <property type="match status" value="1"/>
</dbReference>
<sequence>MNASPFIVTVTTETFNQDVIEASYQVPVLVDFWADWCAPCRSLMPLLAKLADEYQGQFILAKVNTDEERQLAAHFGIRSLPTVQLFKDGQPVDQFLGALPEAQIRDFLDRHIGKVADSLVVSAQRALQAGDLSGAAAWIEQVRTSDPDNKWLQVIEAEFKAASGDIETAEAMLERVPPELHHDPEVVALRARLRFASLLRDAPAAETLRDRLARDPSDSDARQRLAAHLVVRGDYEGALEQLFLLMTKDRAYGDDAGRKGLLAVFDLLGGQGELVSRYRSRMMAALY</sequence>
<dbReference type="InterPro" id="IPR005746">
    <property type="entry name" value="Thioredoxin"/>
</dbReference>
<keyword evidence="9" id="KW-1185">Reference proteome</keyword>
<dbReference type="Pfam" id="PF14559">
    <property type="entry name" value="TPR_19"/>
    <property type="match status" value="1"/>
</dbReference>
<protein>
    <recommendedName>
        <fullName evidence="6">Thioredoxin</fullName>
    </recommendedName>
</protein>
<dbReference type="RefSeq" id="WP_369665509.1">
    <property type="nucleotide sequence ID" value="NZ_JBDKXB010000002.1"/>
</dbReference>
<keyword evidence="4" id="KW-1015">Disulfide bond</keyword>
<dbReference type="EMBL" id="JBDKXB010000002">
    <property type="protein sequence ID" value="MEY6431123.1"/>
    <property type="molecule type" value="Genomic_DNA"/>
</dbReference>
<organism evidence="8 9">
    <name type="scientific">Thioalkalicoccus limnaeus</name>
    <dbReference type="NCBI Taxonomy" id="120681"/>
    <lineage>
        <taxon>Bacteria</taxon>
        <taxon>Pseudomonadati</taxon>
        <taxon>Pseudomonadota</taxon>
        <taxon>Gammaproteobacteria</taxon>
        <taxon>Chromatiales</taxon>
        <taxon>Chromatiaceae</taxon>
        <taxon>Thioalkalicoccus</taxon>
    </lineage>
</organism>
<gene>
    <name evidence="8" type="primary">trxA</name>
    <name evidence="8" type="ORF">ABC977_01720</name>
</gene>
<evidence type="ECO:0000256" key="4">
    <source>
        <dbReference type="ARBA" id="ARBA00023157"/>
    </source>
</evidence>
<reference evidence="8 9" key="1">
    <citation type="submission" date="2024-05" db="EMBL/GenBank/DDBJ databases">
        <title>Genome Sequence and Characterization of the New Strain Purple Sulfur Bacterium of Genus Thioalkalicoccus.</title>
        <authorList>
            <person name="Bryantseva I.A."/>
            <person name="Kyndt J.A."/>
            <person name="Imhoff J.F."/>
        </authorList>
    </citation>
    <scope>NUCLEOTIDE SEQUENCE [LARGE SCALE GENOMIC DNA]</scope>
    <source>
        <strain evidence="8 9">Um2</strain>
    </source>
</reference>